<dbReference type="InterPro" id="IPR045308">
    <property type="entry name" value="UbiB_bact"/>
</dbReference>
<keyword evidence="8" id="KW-0547">Nucleotide-binding</keyword>
<evidence type="ECO:0000256" key="7">
    <source>
        <dbReference type="ARBA" id="ARBA00022692"/>
    </source>
</evidence>
<dbReference type="Pfam" id="PF03109">
    <property type="entry name" value="ABC1"/>
    <property type="match status" value="1"/>
</dbReference>
<evidence type="ECO:0000256" key="6">
    <source>
        <dbReference type="ARBA" id="ARBA00022688"/>
    </source>
</evidence>
<evidence type="ECO:0000313" key="15">
    <source>
        <dbReference type="EMBL" id="ROP90740.1"/>
    </source>
</evidence>
<keyword evidence="4" id="KW-0997">Cell inner membrane</keyword>
<evidence type="ECO:0000313" key="16">
    <source>
        <dbReference type="Proteomes" id="UP000278222"/>
    </source>
</evidence>
<dbReference type="GO" id="GO:0016301">
    <property type="term" value="F:kinase activity"/>
    <property type="evidence" value="ECO:0007669"/>
    <property type="project" value="UniProtKB-KW"/>
</dbReference>
<organism evidence="15 16">
    <name type="scientific">Stella humosa</name>
    <dbReference type="NCBI Taxonomy" id="94"/>
    <lineage>
        <taxon>Bacteria</taxon>
        <taxon>Pseudomonadati</taxon>
        <taxon>Pseudomonadota</taxon>
        <taxon>Alphaproteobacteria</taxon>
        <taxon>Rhodospirillales</taxon>
        <taxon>Stellaceae</taxon>
        <taxon>Stella</taxon>
    </lineage>
</organism>
<name>A0A3N1LHL3_9PROT</name>
<dbReference type="PANTHER" id="PTHR10566">
    <property type="entry name" value="CHAPERONE-ACTIVITY OF BC1 COMPLEX CABC1 -RELATED"/>
    <property type="match status" value="1"/>
</dbReference>
<dbReference type="Proteomes" id="UP000278222">
    <property type="component" value="Unassembled WGS sequence"/>
</dbReference>
<dbReference type="NCBIfam" id="TIGR01982">
    <property type="entry name" value="UbiB"/>
    <property type="match status" value="1"/>
</dbReference>
<feature type="domain" description="ABC1 atypical kinase-like" evidence="14">
    <location>
        <begin position="104"/>
        <end position="348"/>
    </location>
</feature>
<dbReference type="UniPathway" id="UPA00232"/>
<evidence type="ECO:0000256" key="8">
    <source>
        <dbReference type="ARBA" id="ARBA00022741"/>
    </source>
</evidence>
<dbReference type="InterPro" id="IPR004147">
    <property type="entry name" value="ABC1_dom"/>
</dbReference>
<dbReference type="SUPFAM" id="SSF56112">
    <property type="entry name" value="Protein kinase-like (PK-like)"/>
    <property type="match status" value="1"/>
</dbReference>
<dbReference type="InterPro" id="IPR050154">
    <property type="entry name" value="UbiB_kinase"/>
</dbReference>
<evidence type="ECO:0000256" key="12">
    <source>
        <dbReference type="ARBA" id="ARBA00023136"/>
    </source>
</evidence>
<evidence type="ECO:0000256" key="3">
    <source>
        <dbReference type="ARBA" id="ARBA00022475"/>
    </source>
</evidence>
<dbReference type="EMBL" id="RJKX01000014">
    <property type="protein sequence ID" value="ROP90740.1"/>
    <property type="molecule type" value="Genomic_DNA"/>
</dbReference>
<dbReference type="InterPro" id="IPR011009">
    <property type="entry name" value="Kinase-like_dom_sf"/>
</dbReference>
<dbReference type="GO" id="GO:0005524">
    <property type="term" value="F:ATP binding"/>
    <property type="evidence" value="ECO:0007669"/>
    <property type="project" value="UniProtKB-KW"/>
</dbReference>
<evidence type="ECO:0000256" key="11">
    <source>
        <dbReference type="ARBA" id="ARBA00022989"/>
    </source>
</evidence>
<keyword evidence="6" id="KW-0831">Ubiquinone biosynthesis</keyword>
<evidence type="ECO:0000256" key="1">
    <source>
        <dbReference type="ARBA" id="ARBA00005020"/>
    </source>
</evidence>
<keyword evidence="11 13" id="KW-1133">Transmembrane helix</keyword>
<evidence type="ECO:0000256" key="2">
    <source>
        <dbReference type="ARBA" id="ARBA00009670"/>
    </source>
</evidence>
<keyword evidence="10" id="KW-0067">ATP-binding</keyword>
<dbReference type="GO" id="GO:0006744">
    <property type="term" value="P:ubiquinone biosynthetic process"/>
    <property type="evidence" value="ECO:0007669"/>
    <property type="project" value="UniProtKB-UniPathway"/>
</dbReference>
<sequence length="520" mass="56401">MRGTGVRGTGVIALARSLRHLWRLAWIAFVLARHDALFPLERMGVVPGLTLVARLLRKPGQGRPGQRLALALQRLGPSFIKAGQTLSTRADLMGEEVAADLAGLRDRLPPFSGEIARATIAADLGRPVELLFAAFDEVPIAAASIAQVHFATTPEGDQVAVKVLRPGIEAAFARDLSLFAWLADLAERTLPASRRLKPREVVATFAETVRLEMDLRFEAAAASELAENFAGDPGFRVPAVDWIRTGRRVLTTERVIGIPISDRAALVAAGHDLEQVLANAAGAFFQQVFRDGFFHGDMHPGNCFVAADGAVVAVDFGIMGRLDLATREFLADMLMGFLDGDYRKVADVHFRAGYVPATQSRDIFMQACRSIGEPIFGRPLAQISLAGLLGQLFAITEQFNMEAQPQLLLLQKTMLVAEGVGRGLNPDVNMWTLARPLIEEWMIEHRGPEARIRRGLEQAVDAALRLPVLMDALATLAEQSRSGIRLHPDTLRGRGADRMAMLSLALALAALAAALFALAR</sequence>
<keyword evidence="5" id="KW-0808">Transferase</keyword>
<evidence type="ECO:0000259" key="14">
    <source>
        <dbReference type="Pfam" id="PF03109"/>
    </source>
</evidence>
<evidence type="ECO:0000256" key="13">
    <source>
        <dbReference type="SAM" id="Phobius"/>
    </source>
</evidence>
<evidence type="ECO:0000256" key="9">
    <source>
        <dbReference type="ARBA" id="ARBA00022777"/>
    </source>
</evidence>
<dbReference type="InterPro" id="IPR010232">
    <property type="entry name" value="UbiB"/>
</dbReference>
<accession>A0A3N1LHL3</accession>
<dbReference type="PANTHER" id="PTHR10566:SF113">
    <property type="entry name" value="PROTEIN ACTIVITY OF BC1 COMPLEX KINASE 7, CHLOROPLASTIC"/>
    <property type="match status" value="1"/>
</dbReference>
<proteinExistence type="inferred from homology"/>
<keyword evidence="16" id="KW-1185">Reference proteome</keyword>
<evidence type="ECO:0000256" key="4">
    <source>
        <dbReference type="ARBA" id="ARBA00022519"/>
    </source>
</evidence>
<feature type="transmembrane region" description="Helical" evidence="13">
    <location>
        <begin position="499"/>
        <end position="519"/>
    </location>
</feature>
<gene>
    <name evidence="15" type="ORF">EDC65_2597</name>
</gene>
<evidence type="ECO:0000256" key="5">
    <source>
        <dbReference type="ARBA" id="ARBA00022679"/>
    </source>
</evidence>
<keyword evidence="7 13" id="KW-0812">Transmembrane</keyword>
<dbReference type="AlphaFoldDB" id="A0A3N1LHL3"/>
<comment type="pathway">
    <text evidence="1">Cofactor biosynthesis; ubiquinone biosynthesis [regulation].</text>
</comment>
<keyword evidence="12 13" id="KW-0472">Membrane</keyword>
<evidence type="ECO:0000256" key="10">
    <source>
        <dbReference type="ARBA" id="ARBA00022840"/>
    </source>
</evidence>
<keyword evidence="3" id="KW-1003">Cell membrane</keyword>
<comment type="caution">
    <text evidence="15">The sequence shown here is derived from an EMBL/GenBank/DDBJ whole genome shotgun (WGS) entry which is preliminary data.</text>
</comment>
<protein>
    <submittedName>
        <fullName evidence="15">2-octaprenylphenol hydroxylase</fullName>
    </submittedName>
</protein>
<reference evidence="15 16" key="1">
    <citation type="submission" date="2018-11" db="EMBL/GenBank/DDBJ databases">
        <title>Genomic Encyclopedia of Type Strains, Phase IV (KMG-IV): sequencing the most valuable type-strain genomes for metagenomic binning, comparative biology and taxonomic classification.</title>
        <authorList>
            <person name="Goeker M."/>
        </authorList>
    </citation>
    <scope>NUCLEOTIDE SEQUENCE [LARGE SCALE GENOMIC DNA]</scope>
    <source>
        <strain evidence="15 16">DSM 5900</strain>
    </source>
</reference>
<keyword evidence="9" id="KW-0418">Kinase</keyword>
<dbReference type="CDD" id="cd13972">
    <property type="entry name" value="UbiB"/>
    <property type="match status" value="1"/>
</dbReference>
<comment type="similarity">
    <text evidence="2">Belongs to the protein kinase superfamily. ADCK protein kinase family.</text>
</comment>